<evidence type="ECO:0000313" key="1">
    <source>
        <dbReference type="EMBL" id="AVK04140.1"/>
    </source>
</evidence>
<accession>A0A2R3IQE9</accession>
<name>A0A2R3IQE9_9PSED</name>
<dbReference type="Proteomes" id="UP000238390">
    <property type="component" value="Chromosome"/>
</dbReference>
<gene>
    <name evidence="1" type="ORF">CSB93_4639</name>
</gene>
<evidence type="ECO:0000313" key="2">
    <source>
        <dbReference type="Proteomes" id="UP000238390"/>
    </source>
</evidence>
<protein>
    <submittedName>
        <fullName evidence="1">Uncharacterized protein</fullName>
    </submittedName>
</protein>
<reference evidence="1 2" key="1">
    <citation type="submission" date="2018-02" db="EMBL/GenBank/DDBJ databases">
        <title>FDA/CDC Antimicrobial Resistant Isolate Bank Genome Sequencing.</title>
        <authorList>
            <person name="Benahmed F.H."/>
            <person name="Lutgring J.D."/>
            <person name="Yoo B."/>
            <person name="Machado M."/>
            <person name="Brown A."/>
            <person name="McAllister G."/>
            <person name="Perry A."/>
            <person name="Halpin A.L."/>
            <person name="Vavikolanu K."/>
            <person name="Ott S."/>
            <person name="Zhao X."/>
            <person name="Tallon L.J."/>
            <person name="Sadzewicz L."/>
            <person name="Aluvathingal J."/>
            <person name="Nadendla S."/>
            <person name="Voskania-kordi A."/>
            <person name="Simonyan V."/>
            <person name="Patel J."/>
            <person name="Shawar R.M."/>
        </authorList>
    </citation>
    <scope>NUCLEOTIDE SEQUENCE [LARGE SCALE GENOMIC DNA]</scope>
    <source>
        <strain evidence="1 2">AR_0356</strain>
    </source>
</reference>
<sequence>MARSTSSRCRARSTICWMPAPYSIRPSQEALVRFFHGVADDPACR</sequence>
<dbReference type="EMBL" id="CP027169">
    <property type="protein sequence ID" value="AVK04140.1"/>
    <property type="molecule type" value="Genomic_DNA"/>
</dbReference>
<organism evidence="1 2">
    <name type="scientific">Pseudomonas paraeruginosa</name>
    <dbReference type="NCBI Taxonomy" id="2994495"/>
    <lineage>
        <taxon>Bacteria</taxon>
        <taxon>Pseudomonadati</taxon>
        <taxon>Pseudomonadota</taxon>
        <taxon>Gammaproteobacteria</taxon>
        <taxon>Pseudomonadales</taxon>
        <taxon>Pseudomonadaceae</taxon>
        <taxon>Pseudomonas</taxon>
    </lineage>
</organism>
<keyword evidence="2" id="KW-1185">Reference proteome</keyword>
<dbReference type="AlphaFoldDB" id="A0A2R3IQE9"/>
<proteinExistence type="predicted"/>